<dbReference type="Proteomes" id="UP001484239">
    <property type="component" value="Unassembled WGS sequence"/>
</dbReference>
<dbReference type="PROSITE" id="PS52016">
    <property type="entry name" value="TONB_DEPENDENT_REC_3"/>
    <property type="match status" value="1"/>
</dbReference>
<keyword evidence="3 8" id="KW-1134">Transmembrane beta strand</keyword>
<evidence type="ECO:0000256" key="5">
    <source>
        <dbReference type="ARBA" id="ARBA00022729"/>
    </source>
</evidence>
<keyword evidence="5 9" id="KW-0732">Signal</keyword>
<feature type="signal peptide" evidence="9">
    <location>
        <begin position="1"/>
        <end position="27"/>
    </location>
</feature>
<dbReference type="PANTHER" id="PTHR30069:SF29">
    <property type="entry name" value="HEMOGLOBIN AND HEMOGLOBIN-HAPTOGLOBIN-BINDING PROTEIN 1-RELATED"/>
    <property type="match status" value="1"/>
</dbReference>
<keyword evidence="6 8" id="KW-0472">Membrane</keyword>
<organism evidence="11 12">
    <name type="scientific">Gaopeijia maritima</name>
    <dbReference type="NCBI Taxonomy" id="3119007"/>
    <lineage>
        <taxon>Bacteria</taxon>
        <taxon>Pseudomonadati</taxon>
        <taxon>Gemmatimonadota</taxon>
        <taxon>Longimicrobiia</taxon>
        <taxon>Gaopeijiales</taxon>
        <taxon>Gaopeijiaceae</taxon>
        <taxon>Gaopeijia</taxon>
    </lineage>
</organism>
<keyword evidence="4 8" id="KW-0812">Transmembrane</keyword>
<dbReference type="InterPro" id="IPR023997">
    <property type="entry name" value="TonB-dep_OMP_SusC/RagA_CS"/>
</dbReference>
<dbReference type="InterPro" id="IPR012910">
    <property type="entry name" value="Plug_dom"/>
</dbReference>
<feature type="chain" id="PRO_5046748903" evidence="9">
    <location>
        <begin position="28"/>
        <end position="1052"/>
    </location>
</feature>
<name>A0ABU9EAC8_9BACT</name>
<comment type="subcellular location">
    <subcellularLocation>
        <location evidence="1 8">Cell outer membrane</location>
        <topology evidence="1 8">Multi-pass membrane protein</topology>
    </subcellularLocation>
</comment>
<evidence type="ECO:0000313" key="12">
    <source>
        <dbReference type="Proteomes" id="UP001484239"/>
    </source>
</evidence>
<evidence type="ECO:0000256" key="2">
    <source>
        <dbReference type="ARBA" id="ARBA00022448"/>
    </source>
</evidence>
<evidence type="ECO:0000259" key="10">
    <source>
        <dbReference type="Pfam" id="PF07715"/>
    </source>
</evidence>
<comment type="caution">
    <text evidence="11">The sequence shown here is derived from an EMBL/GenBank/DDBJ whole genome shotgun (WGS) entry which is preliminary data.</text>
</comment>
<dbReference type="InterPro" id="IPR036942">
    <property type="entry name" value="Beta-barrel_TonB_sf"/>
</dbReference>
<comment type="similarity">
    <text evidence="8">Belongs to the TonB-dependent receptor family.</text>
</comment>
<keyword evidence="2 8" id="KW-0813">Transport</keyword>
<evidence type="ECO:0000256" key="1">
    <source>
        <dbReference type="ARBA" id="ARBA00004571"/>
    </source>
</evidence>
<evidence type="ECO:0000256" key="3">
    <source>
        <dbReference type="ARBA" id="ARBA00022452"/>
    </source>
</evidence>
<dbReference type="NCBIfam" id="TIGR04056">
    <property type="entry name" value="OMP_RagA_SusC"/>
    <property type="match status" value="1"/>
</dbReference>
<gene>
    <name evidence="11" type="ORF">WI372_08755</name>
</gene>
<evidence type="ECO:0000256" key="6">
    <source>
        <dbReference type="ARBA" id="ARBA00023136"/>
    </source>
</evidence>
<dbReference type="InterPro" id="IPR037066">
    <property type="entry name" value="Plug_dom_sf"/>
</dbReference>
<keyword evidence="7 8" id="KW-0998">Cell outer membrane</keyword>
<protein>
    <submittedName>
        <fullName evidence="11">SusC/RagA family TonB-linked outer membrane protein</fullName>
    </submittedName>
</protein>
<accession>A0ABU9EAC8</accession>
<dbReference type="Gene3D" id="2.60.40.1120">
    <property type="entry name" value="Carboxypeptidase-like, regulatory domain"/>
    <property type="match status" value="1"/>
</dbReference>
<dbReference type="NCBIfam" id="TIGR04057">
    <property type="entry name" value="SusC_RagA_signa"/>
    <property type="match status" value="1"/>
</dbReference>
<dbReference type="InterPro" id="IPR039426">
    <property type="entry name" value="TonB-dep_rcpt-like"/>
</dbReference>
<evidence type="ECO:0000256" key="4">
    <source>
        <dbReference type="ARBA" id="ARBA00022692"/>
    </source>
</evidence>
<feature type="domain" description="TonB-dependent receptor plug" evidence="10">
    <location>
        <begin position="132"/>
        <end position="239"/>
    </location>
</feature>
<dbReference type="InterPro" id="IPR023996">
    <property type="entry name" value="TonB-dep_OMP_SusC/RagA"/>
</dbReference>
<dbReference type="PANTHER" id="PTHR30069">
    <property type="entry name" value="TONB-DEPENDENT OUTER MEMBRANE RECEPTOR"/>
    <property type="match status" value="1"/>
</dbReference>
<dbReference type="EMBL" id="JBBHLI010000004">
    <property type="protein sequence ID" value="MEK9501064.1"/>
    <property type="molecule type" value="Genomic_DNA"/>
</dbReference>
<dbReference type="SUPFAM" id="SSF56935">
    <property type="entry name" value="Porins"/>
    <property type="match status" value="1"/>
</dbReference>
<evidence type="ECO:0000256" key="7">
    <source>
        <dbReference type="ARBA" id="ARBA00023237"/>
    </source>
</evidence>
<evidence type="ECO:0000256" key="8">
    <source>
        <dbReference type="PROSITE-ProRule" id="PRU01360"/>
    </source>
</evidence>
<dbReference type="Pfam" id="PF13620">
    <property type="entry name" value="CarboxypepD_reg"/>
    <property type="match status" value="1"/>
</dbReference>
<proteinExistence type="inferred from homology"/>
<dbReference type="RefSeq" id="WP_405277078.1">
    <property type="nucleotide sequence ID" value="NZ_CP144380.1"/>
</dbReference>
<dbReference type="Gene3D" id="2.170.130.10">
    <property type="entry name" value="TonB-dependent receptor, plug domain"/>
    <property type="match status" value="1"/>
</dbReference>
<evidence type="ECO:0000256" key="9">
    <source>
        <dbReference type="SAM" id="SignalP"/>
    </source>
</evidence>
<keyword evidence="12" id="KW-1185">Reference proteome</keyword>
<dbReference type="InterPro" id="IPR013784">
    <property type="entry name" value="Carb-bd-like_fold"/>
</dbReference>
<dbReference type="Gene3D" id="2.40.170.20">
    <property type="entry name" value="TonB-dependent receptor, beta-barrel domain"/>
    <property type="match status" value="1"/>
</dbReference>
<reference evidence="11 12" key="1">
    <citation type="submission" date="2024-02" db="EMBL/GenBank/DDBJ databases">
        <title>A novel Gemmatimonadota bacterium.</title>
        <authorList>
            <person name="Du Z.-J."/>
            <person name="Ye Y.-Q."/>
        </authorList>
    </citation>
    <scope>NUCLEOTIDE SEQUENCE [LARGE SCALE GENOMIC DNA]</scope>
    <source>
        <strain evidence="11 12">DH-20</strain>
    </source>
</reference>
<dbReference type="SUPFAM" id="SSF49452">
    <property type="entry name" value="Starch-binding domain-like"/>
    <property type="match status" value="1"/>
</dbReference>
<sequence>MNSRLSKLLTGVLAAAVVAFGPTAAAAQNTGQLTGQVVATDGRLLADVQISIQGTALGTLTNEEGRYVLLNVPAGVHQVNAQIIGFATQNQTNVRVAAGETTTVDFSMPTQVLAIEELVVTGTVDPTEGVKLPFTVGRISSENMAIPTTNSALASLSGKVAGVNVVAGSGQPGTGVSILLRTPTSATRSNSPMYIVDGVVLSGIGTTSSDLESMDIESVEVVKGAAAASLYGSRAAAGVIQITTKRGAGLGIDQTQLKVRTEYGQSQVPRLFPLAERHHYLQNADGTWVDADSGLPTTARDNRALDPDGFMDNEYQTPVYNNIDGIVNPGGFLINTVSVAKNSLSTNFLASVTNYDEEGSLKEHDGFQRRSFRLNVDHRIGNDFSVSMSAFHSRSERDDLEGNPWRQVMMEFEPDVELGRKRCVDPLHDGLWYCQVPDSSVTLSDPVYLQAATDDSDARARTLLSGDIRWRPLQGLSLNANLSYDRGDITRELYASKELPPPPWSDTPTLGSYSISNEQANALNGYLSATYTRAFGALTTRTTVRGLFEREEELNTSAAASDLAVVGVQDLDVGINQSVGSSFVEERANAYLAQVGLDWDGKYILDVLGRRDESSLFGPDARENDYYRVAASYRMGEESWWPFESITEFKLRAAQGTAGGRPNFSDQYETWSVSVGGDGSTTVGKGSLGNRNLRPEHTTEQDIGVDMIFNNRYSLQLSYINTETRDLILAVPLPAVTGYSTQVVNTGTMEGKTYEATLEAQLVTRPDFSWSTTLVADRSRSTIIDWNRSCYSSALRYYCDDSGMGEMWAFQHVQSLDDLPASLSARADEFQVNDDGYVVWVGQGNSWRDGVSKDLWGTQTIDEQTGRAYSFGIPFLKTDSMDIVTYEKVGRSEPDMGWGWLNNVRYKGFNLHTHLQGQVGGNVYNENRQRTYFELRGAEQDQFGKSEETKKPFDYYTTLYNGYDYTQEFIEPGWFVKLRTVSLTYTMGSSLLESLRLGALSQVDLGFIVRNAYTWTDFGGWDPEAGSVLSRIEGEGTYPKMRQLTAYMEITF</sequence>
<evidence type="ECO:0000313" key="11">
    <source>
        <dbReference type="EMBL" id="MEK9501064.1"/>
    </source>
</evidence>
<dbReference type="Pfam" id="PF07715">
    <property type="entry name" value="Plug"/>
    <property type="match status" value="1"/>
</dbReference>